<dbReference type="PANTHER" id="PTHR34148">
    <property type="entry name" value="ADENOSYLCOBINAMIDE-GDP RIBAZOLETRANSFERASE"/>
    <property type="match status" value="1"/>
</dbReference>
<dbReference type="GO" id="GO:0005886">
    <property type="term" value="C:plasma membrane"/>
    <property type="evidence" value="ECO:0007669"/>
    <property type="project" value="UniProtKB-SubCell"/>
</dbReference>
<keyword evidence="9 19" id="KW-0808">Transferase</keyword>
<evidence type="ECO:0000256" key="3">
    <source>
        <dbReference type="ARBA" id="ARBA00004663"/>
    </source>
</evidence>
<feature type="transmembrane region" description="Helical" evidence="19">
    <location>
        <begin position="175"/>
        <end position="195"/>
    </location>
</feature>
<evidence type="ECO:0000256" key="5">
    <source>
        <dbReference type="ARBA" id="ARBA00013200"/>
    </source>
</evidence>
<evidence type="ECO:0000256" key="15">
    <source>
        <dbReference type="ARBA" id="ARBA00032605"/>
    </source>
</evidence>
<dbReference type="InterPro" id="IPR003805">
    <property type="entry name" value="CobS"/>
</dbReference>
<evidence type="ECO:0000256" key="1">
    <source>
        <dbReference type="ARBA" id="ARBA00001946"/>
    </source>
</evidence>
<comment type="subcellular location">
    <subcellularLocation>
        <location evidence="2 19">Cell membrane</location>
        <topology evidence="2 19">Multi-pass membrane protein</topology>
    </subcellularLocation>
</comment>
<dbReference type="GO" id="GO:0009236">
    <property type="term" value="P:cobalamin biosynthetic process"/>
    <property type="evidence" value="ECO:0007669"/>
    <property type="project" value="UniProtKB-UniRule"/>
</dbReference>
<comment type="catalytic activity">
    <reaction evidence="17 19">
        <text>alpha-ribazole + adenosylcob(III)inamide-GDP = adenosylcob(III)alamin + GMP + H(+)</text>
        <dbReference type="Rhea" id="RHEA:16049"/>
        <dbReference type="ChEBI" id="CHEBI:10329"/>
        <dbReference type="ChEBI" id="CHEBI:15378"/>
        <dbReference type="ChEBI" id="CHEBI:18408"/>
        <dbReference type="ChEBI" id="CHEBI:58115"/>
        <dbReference type="ChEBI" id="CHEBI:60487"/>
        <dbReference type="EC" id="2.7.8.26"/>
    </reaction>
</comment>
<comment type="pathway">
    <text evidence="3 19">Cofactor biosynthesis; adenosylcobalamin biosynthesis; adenosylcobalamin from cob(II)yrinate a,c-diamide: step 7/7.</text>
</comment>
<evidence type="ECO:0000313" key="21">
    <source>
        <dbReference type="Proteomes" id="UP000199602"/>
    </source>
</evidence>
<evidence type="ECO:0000256" key="13">
    <source>
        <dbReference type="ARBA" id="ARBA00023136"/>
    </source>
</evidence>
<dbReference type="EC" id="2.7.8.26" evidence="5 19"/>
<evidence type="ECO:0000256" key="16">
    <source>
        <dbReference type="ARBA" id="ARBA00032853"/>
    </source>
</evidence>
<keyword evidence="12 19" id="KW-1133">Transmembrane helix</keyword>
<dbReference type="STRING" id="206665.SAMN04488516_10680"/>
<dbReference type="GO" id="GO:0051073">
    <property type="term" value="F:adenosylcobinamide-GDP ribazoletransferase activity"/>
    <property type="evidence" value="ECO:0007669"/>
    <property type="project" value="UniProtKB-UniRule"/>
</dbReference>
<evidence type="ECO:0000256" key="19">
    <source>
        <dbReference type="HAMAP-Rule" id="MF_00719"/>
    </source>
</evidence>
<protein>
    <recommendedName>
        <fullName evidence="6 19">Adenosylcobinamide-GDP ribazoletransferase</fullName>
        <ecNumber evidence="5 19">2.7.8.26</ecNumber>
    </recommendedName>
    <alternativeName>
        <fullName evidence="16 19">Cobalamin synthase</fullName>
    </alternativeName>
    <alternativeName>
        <fullName evidence="15 19">Cobalamin-5'-phosphate synthase</fullName>
    </alternativeName>
</protein>
<keyword evidence="13 19" id="KW-0472">Membrane</keyword>
<name>A0A1H0E0L8_9BACT</name>
<dbReference type="Proteomes" id="UP000199602">
    <property type="component" value="Unassembled WGS sequence"/>
</dbReference>
<evidence type="ECO:0000256" key="11">
    <source>
        <dbReference type="ARBA" id="ARBA00022842"/>
    </source>
</evidence>
<keyword evidence="7 19" id="KW-1003">Cell membrane</keyword>
<dbReference type="OrthoDB" id="9794223at2"/>
<organism evidence="20 21">
    <name type="scientific">Desulfonauticus submarinus</name>
    <dbReference type="NCBI Taxonomy" id="206665"/>
    <lineage>
        <taxon>Bacteria</taxon>
        <taxon>Pseudomonadati</taxon>
        <taxon>Thermodesulfobacteriota</taxon>
        <taxon>Desulfovibrionia</taxon>
        <taxon>Desulfovibrionales</taxon>
        <taxon>Desulfonauticaceae</taxon>
        <taxon>Desulfonauticus</taxon>
    </lineage>
</organism>
<dbReference type="HAMAP" id="MF_00719">
    <property type="entry name" value="CobS"/>
    <property type="match status" value="1"/>
</dbReference>
<dbReference type="PANTHER" id="PTHR34148:SF1">
    <property type="entry name" value="ADENOSYLCOBINAMIDE-GDP RIBAZOLETRANSFERASE"/>
    <property type="match status" value="1"/>
</dbReference>
<evidence type="ECO:0000256" key="9">
    <source>
        <dbReference type="ARBA" id="ARBA00022679"/>
    </source>
</evidence>
<dbReference type="RefSeq" id="WP_159427704.1">
    <property type="nucleotide sequence ID" value="NZ_FNIN01000006.1"/>
</dbReference>
<keyword evidence="10 19" id="KW-0812">Transmembrane</keyword>
<keyword evidence="8 19" id="KW-0169">Cobalamin biosynthesis</keyword>
<evidence type="ECO:0000256" key="18">
    <source>
        <dbReference type="ARBA" id="ARBA00049504"/>
    </source>
</evidence>
<feature type="transmembrane region" description="Helical" evidence="19">
    <location>
        <begin position="12"/>
        <end position="32"/>
    </location>
</feature>
<comment type="cofactor">
    <cofactor evidence="1 19">
        <name>Mg(2+)</name>
        <dbReference type="ChEBI" id="CHEBI:18420"/>
    </cofactor>
</comment>
<feature type="transmembrane region" description="Helical" evidence="19">
    <location>
        <begin position="232"/>
        <end position="250"/>
    </location>
</feature>
<accession>A0A1H0E0L8</accession>
<gene>
    <name evidence="19" type="primary">cobS</name>
    <name evidence="20" type="ORF">SAMN04488516_10680</name>
</gene>
<evidence type="ECO:0000256" key="10">
    <source>
        <dbReference type="ARBA" id="ARBA00022692"/>
    </source>
</evidence>
<dbReference type="AlphaFoldDB" id="A0A1H0E0L8"/>
<dbReference type="GO" id="GO:0008818">
    <property type="term" value="F:cobalamin 5'-phosphate synthase activity"/>
    <property type="evidence" value="ECO:0007669"/>
    <property type="project" value="UniProtKB-UniRule"/>
</dbReference>
<evidence type="ECO:0000256" key="17">
    <source>
        <dbReference type="ARBA" id="ARBA00048623"/>
    </source>
</evidence>
<keyword evidence="21" id="KW-1185">Reference proteome</keyword>
<reference evidence="20 21" key="1">
    <citation type="submission" date="2016-10" db="EMBL/GenBank/DDBJ databases">
        <authorList>
            <person name="de Groot N.N."/>
        </authorList>
    </citation>
    <scope>NUCLEOTIDE SEQUENCE [LARGE SCALE GENOMIC DNA]</scope>
    <source>
        <strain evidence="20 21">DSM 15269</strain>
    </source>
</reference>
<evidence type="ECO:0000256" key="4">
    <source>
        <dbReference type="ARBA" id="ARBA00010561"/>
    </source>
</evidence>
<dbReference type="Pfam" id="PF02654">
    <property type="entry name" value="CobS"/>
    <property type="match status" value="1"/>
</dbReference>
<feature type="transmembrane region" description="Helical" evidence="19">
    <location>
        <begin position="142"/>
        <end position="163"/>
    </location>
</feature>
<sequence length="251" mass="28288">MKSISNFFTKKIQTVFNDFSLTLSFFTVLVKTEKIASEEEMAKTWFYMVPLGLILGSIAGLPFIFPLKPDLQALLSLVLLVSLTRCFHWDGFADLLDGIGSNTQKENFFNILKDSRIGVFGVTGLILGILSMWILLKNIHSFWAIVGLCVFSRGNLIFTAWTLKKWAKKGMGKIFFSSISFQKVLLNLILSALIITIIFDILTYTLAFLGLLIWSFYLLFLARKHRGANGDFLGATIVFSEIIFLVALSLR</sequence>
<dbReference type="UniPathway" id="UPA00148">
    <property type="reaction ID" value="UER00238"/>
</dbReference>
<keyword evidence="11 19" id="KW-0460">Magnesium</keyword>
<evidence type="ECO:0000256" key="12">
    <source>
        <dbReference type="ARBA" id="ARBA00022989"/>
    </source>
</evidence>
<evidence type="ECO:0000256" key="6">
    <source>
        <dbReference type="ARBA" id="ARBA00015850"/>
    </source>
</evidence>
<evidence type="ECO:0000256" key="7">
    <source>
        <dbReference type="ARBA" id="ARBA00022475"/>
    </source>
</evidence>
<comment type="catalytic activity">
    <reaction evidence="18 19">
        <text>alpha-ribazole 5'-phosphate + adenosylcob(III)inamide-GDP = adenosylcob(III)alamin 5'-phosphate + GMP + H(+)</text>
        <dbReference type="Rhea" id="RHEA:23560"/>
        <dbReference type="ChEBI" id="CHEBI:15378"/>
        <dbReference type="ChEBI" id="CHEBI:57918"/>
        <dbReference type="ChEBI" id="CHEBI:58115"/>
        <dbReference type="ChEBI" id="CHEBI:60487"/>
        <dbReference type="ChEBI" id="CHEBI:60493"/>
        <dbReference type="EC" id="2.7.8.26"/>
    </reaction>
</comment>
<dbReference type="EMBL" id="FNIN01000006">
    <property type="protein sequence ID" value="SDN75909.1"/>
    <property type="molecule type" value="Genomic_DNA"/>
</dbReference>
<comment type="function">
    <text evidence="14 19">Joins adenosylcobinamide-GDP and alpha-ribazole to generate adenosylcobalamin (Ado-cobalamin). Also synthesizes adenosylcobalamin 5'-phosphate from adenosylcobinamide-GDP and alpha-ribazole 5'-phosphate.</text>
</comment>
<evidence type="ECO:0000256" key="8">
    <source>
        <dbReference type="ARBA" id="ARBA00022573"/>
    </source>
</evidence>
<feature type="transmembrane region" description="Helical" evidence="19">
    <location>
        <begin position="117"/>
        <end position="136"/>
    </location>
</feature>
<comment type="similarity">
    <text evidence="4 19">Belongs to the CobS family.</text>
</comment>
<feature type="transmembrane region" description="Helical" evidence="19">
    <location>
        <begin position="44"/>
        <end position="65"/>
    </location>
</feature>
<proteinExistence type="inferred from homology"/>
<evidence type="ECO:0000313" key="20">
    <source>
        <dbReference type="EMBL" id="SDN75909.1"/>
    </source>
</evidence>
<evidence type="ECO:0000256" key="2">
    <source>
        <dbReference type="ARBA" id="ARBA00004651"/>
    </source>
</evidence>
<evidence type="ECO:0000256" key="14">
    <source>
        <dbReference type="ARBA" id="ARBA00025228"/>
    </source>
</evidence>